<feature type="non-terminal residue" evidence="1">
    <location>
        <position position="1"/>
    </location>
</feature>
<evidence type="ECO:0000313" key="1">
    <source>
        <dbReference type="EMBL" id="RDX65507.1"/>
    </source>
</evidence>
<sequence length="59" mass="6789">VLKNYVEDINNGFAVRLLADYNSFKRNKPKYLIDPYSLINFLGAKLSYDAKDNGYGRVI</sequence>
<evidence type="ECO:0000313" key="2">
    <source>
        <dbReference type="Proteomes" id="UP000257109"/>
    </source>
</evidence>
<reference evidence="1" key="1">
    <citation type="submission" date="2018-05" db="EMBL/GenBank/DDBJ databases">
        <title>Draft genome of Mucuna pruriens seed.</title>
        <authorList>
            <person name="Nnadi N.E."/>
            <person name="Vos R."/>
            <person name="Hasami M.H."/>
            <person name="Devisetty U.K."/>
            <person name="Aguiy J.C."/>
        </authorList>
    </citation>
    <scope>NUCLEOTIDE SEQUENCE [LARGE SCALE GENOMIC DNA]</scope>
    <source>
        <strain evidence="1">JCA_2017</strain>
    </source>
</reference>
<dbReference type="EMBL" id="QJKJ01013868">
    <property type="protein sequence ID" value="RDX65507.1"/>
    <property type="molecule type" value="Genomic_DNA"/>
</dbReference>
<protein>
    <submittedName>
        <fullName evidence="1">Uncharacterized protein</fullName>
    </submittedName>
</protein>
<keyword evidence="2" id="KW-1185">Reference proteome</keyword>
<accession>A0A371EHH8</accession>
<dbReference type="Proteomes" id="UP000257109">
    <property type="component" value="Unassembled WGS sequence"/>
</dbReference>
<name>A0A371EHH8_MUCPR</name>
<organism evidence="1 2">
    <name type="scientific">Mucuna pruriens</name>
    <name type="common">Velvet bean</name>
    <name type="synonym">Dolichos pruriens</name>
    <dbReference type="NCBI Taxonomy" id="157652"/>
    <lineage>
        <taxon>Eukaryota</taxon>
        <taxon>Viridiplantae</taxon>
        <taxon>Streptophyta</taxon>
        <taxon>Embryophyta</taxon>
        <taxon>Tracheophyta</taxon>
        <taxon>Spermatophyta</taxon>
        <taxon>Magnoliopsida</taxon>
        <taxon>eudicotyledons</taxon>
        <taxon>Gunneridae</taxon>
        <taxon>Pentapetalae</taxon>
        <taxon>rosids</taxon>
        <taxon>fabids</taxon>
        <taxon>Fabales</taxon>
        <taxon>Fabaceae</taxon>
        <taxon>Papilionoideae</taxon>
        <taxon>50 kb inversion clade</taxon>
        <taxon>NPAAA clade</taxon>
        <taxon>indigoferoid/millettioid clade</taxon>
        <taxon>Phaseoleae</taxon>
        <taxon>Mucuna</taxon>
    </lineage>
</organism>
<comment type="caution">
    <text evidence="1">The sequence shown here is derived from an EMBL/GenBank/DDBJ whole genome shotgun (WGS) entry which is preliminary data.</text>
</comment>
<gene>
    <name evidence="1" type="ORF">CR513_55834</name>
</gene>
<dbReference type="AlphaFoldDB" id="A0A371EHH8"/>
<proteinExistence type="predicted"/>